<gene>
    <name evidence="2" type="ORF">ACFPK1_21500</name>
</gene>
<dbReference type="RefSeq" id="WP_378022988.1">
    <property type="nucleotide sequence ID" value="NZ_JBHSKG010000012.1"/>
</dbReference>
<reference evidence="3" key="1">
    <citation type="journal article" date="2019" name="Int. J. Syst. Evol. Microbiol.">
        <title>The Global Catalogue of Microorganisms (GCM) 10K type strain sequencing project: providing services to taxonomists for standard genome sequencing and annotation.</title>
        <authorList>
            <consortium name="The Broad Institute Genomics Platform"/>
            <consortium name="The Broad Institute Genome Sequencing Center for Infectious Disease"/>
            <person name="Wu L."/>
            <person name="Ma J."/>
        </authorList>
    </citation>
    <scope>NUCLEOTIDE SEQUENCE [LARGE SCALE GENOMIC DNA]</scope>
    <source>
        <strain evidence="3">XZYJ18</strain>
    </source>
</reference>
<comment type="caution">
    <text evidence="2">The sequence shown here is derived from an EMBL/GenBank/DDBJ whole genome shotgun (WGS) entry which is preliminary data.</text>
</comment>
<feature type="transmembrane region" description="Helical" evidence="1">
    <location>
        <begin position="87"/>
        <end position="104"/>
    </location>
</feature>
<keyword evidence="1" id="KW-0472">Membrane</keyword>
<accession>A0ABV9ZJ99</accession>
<keyword evidence="1" id="KW-0812">Transmembrane</keyword>
<organism evidence="2 3">
    <name type="scientific">Actinomycetospora rhizophila</name>
    <dbReference type="NCBI Taxonomy" id="1416876"/>
    <lineage>
        <taxon>Bacteria</taxon>
        <taxon>Bacillati</taxon>
        <taxon>Actinomycetota</taxon>
        <taxon>Actinomycetes</taxon>
        <taxon>Pseudonocardiales</taxon>
        <taxon>Pseudonocardiaceae</taxon>
        <taxon>Actinomycetospora</taxon>
    </lineage>
</organism>
<feature type="transmembrane region" description="Helical" evidence="1">
    <location>
        <begin position="28"/>
        <end position="46"/>
    </location>
</feature>
<keyword evidence="1" id="KW-1133">Transmembrane helix</keyword>
<dbReference type="Proteomes" id="UP001596175">
    <property type="component" value="Unassembled WGS sequence"/>
</dbReference>
<evidence type="ECO:0008006" key="4">
    <source>
        <dbReference type="Google" id="ProtNLM"/>
    </source>
</evidence>
<name>A0ABV9ZJ99_9PSEU</name>
<feature type="transmembrane region" description="Helical" evidence="1">
    <location>
        <begin position="110"/>
        <end position="129"/>
    </location>
</feature>
<proteinExistence type="predicted"/>
<sequence length="136" mass="15068">MTAQPTLTAPAATPRPLRRRALRFAGHYLEMVAAMVVGMMLLAPLWPDAWTARPDVGALVMAADMTIGMALWMAIRRHTARQITEMSAAMCAPFVLGLVPYWLGVISGETLMIAAHVLMFLTMLAAMLWRRDEYAH</sequence>
<keyword evidence="3" id="KW-1185">Reference proteome</keyword>
<evidence type="ECO:0000313" key="2">
    <source>
        <dbReference type="EMBL" id="MFC5140825.1"/>
    </source>
</evidence>
<protein>
    <recommendedName>
        <fullName evidence="4">Flagellar biosynthetic protein FliP</fullName>
    </recommendedName>
</protein>
<dbReference type="EMBL" id="JBHSKG010000012">
    <property type="protein sequence ID" value="MFC5140825.1"/>
    <property type="molecule type" value="Genomic_DNA"/>
</dbReference>
<evidence type="ECO:0000313" key="3">
    <source>
        <dbReference type="Proteomes" id="UP001596175"/>
    </source>
</evidence>
<feature type="transmembrane region" description="Helical" evidence="1">
    <location>
        <begin position="58"/>
        <end position="75"/>
    </location>
</feature>
<evidence type="ECO:0000256" key="1">
    <source>
        <dbReference type="SAM" id="Phobius"/>
    </source>
</evidence>